<dbReference type="PANTHER" id="PTHR47966">
    <property type="entry name" value="BETA-SITE APP-CLEAVING ENZYME, ISOFORM A-RELATED"/>
    <property type="match status" value="1"/>
</dbReference>
<evidence type="ECO:0000313" key="6">
    <source>
        <dbReference type="Proteomes" id="UP000044602"/>
    </source>
</evidence>
<comment type="similarity">
    <text evidence="1">Belongs to the peptidase A1 family.</text>
</comment>
<dbReference type="AlphaFoldDB" id="A0A0G4M5L2"/>
<evidence type="ECO:0000313" key="5">
    <source>
        <dbReference type="EMBL" id="CRK29551.1"/>
    </source>
</evidence>
<dbReference type="Gene3D" id="2.40.70.10">
    <property type="entry name" value="Acid Proteases"/>
    <property type="match status" value="2"/>
</dbReference>
<feature type="transmembrane region" description="Helical" evidence="3">
    <location>
        <begin position="469"/>
        <end position="491"/>
    </location>
</feature>
<dbReference type="SUPFAM" id="SSF50630">
    <property type="entry name" value="Acid proteases"/>
    <property type="match status" value="1"/>
</dbReference>
<feature type="region of interest" description="Disordered" evidence="2">
    <location>
        <begin position="529"/>
        <end position="551"/>
    </location>
</feature>
<dbReference type="Gene3D" id="1.20.1280.140">
    <property type="match status" value="1"/>
</dbReference>
<organism evidence="5 6">
    <name type="scientific">Verticillium longisporum</name>
    <name type="common">Verticillium dahliae var. longisporum</name>
    <dbReference type="NCBI Taxonomy" id="100787"/>
    <lineage>
        <taxon>Eukaryota</taxon>
        <taxon>Fungi</taxon>
        <taxon>Dikarya</taxon>
        <taxon>Ascomycota</taxon>
        <taxon>Pezizomycotina</taxon>
        <taxon>Sordariomycetes</taxon>
        <taxon>Hypocreomycetidae</taxon>
        <taxon>Glomerellales</taxon>
        <taxon>Plectosphaerellaceae</taxon>
        <taxon>Verticillium</taxon>
    </lineage>
</organism>
<keyword evidence="6" id="KW-1185">Reference proteome</keyword>
<dbReference type="GO" id="GO:0004190">
    <property type="term" value="F:aspartic-type endopeptidase activity"/>
    <property type="evidence" value="ECO:0007669"/>
    <property type="project" value="InterPro"/>
</dbReference>
<proteinExistence type="inferred from homology"/>
<dbReference type="InterPro" id="IPR033121">
    <property type="entry name" value="PEPTIDASE_A1"/>
</dbReference>
<dbReference type="Pfam" id="PF00026">
    <property type="entry name" value="Asp"/>
    <property type="match status" value="1"/>
</dbReference>
<dbReference type="EMBL" id="CVQH01021195">
    <property type="protein sequence ID" value="CRK29551.1"/>
    <property type="molecule type" value="Genomic_DNA"/>
</dbReference>
<dbReference type="InterPro" id="IPR021054">
    <property type="entry name" value="Cell_wall_mannoprotein_1"/>
</dbReference>
<evidence type="ECO:0000259" key="4">
    <source>
        <dbReference type="PROSITE" id="PS51767"/>
    </source>
</evidence>
<dbReference type="PANTHER" id="PTHR47966:SF73">
    <property type="entry name" value="PEPTIDASE A1 DOMAIN-CONTAINING PROTEIN"/>
    <property type="match status" value="1"/>
</dbReference>
<reference evidence="5 6" key="1">
    <citation type="submission" date="2015-05" db="EMBL/GenBank/DDBJ databases">
        <authorList>
            <person name="Wang D.B."/>
            <person name="Wang M."/>
        </authorList>
    </citation>
    <scope>NUCLEOTIDE SEQUENCE [LARGE SCALE GENOMIC DNA]</scope>
    <source>
        <strain evidence="5">VL1</strain>
    </source>
</reference>
<accession>A0A0G4M5L2</accession>
<name>A0A0G4M5L2_VERLO</name>
<feature type="domain" description="Peptidase A1" evidence="4">
    <location>
        <begin position="60"/>
        <end position="407"/>
    </location>
</feature>
<dbReference type="InterPro" id="IPR001461">
    <property type="entry name" value="Aspartic_peptidase_A1"/>
</dbReference>
<dbReference type="PRINTS" id="PR00792">
    <property type="entry name" value="PEPSIN"/>
</dbReference>
<feature type="transmembrane region" description="Helical" evidence="3">
    <location>
        <begin position="585"/>
        <end position="606"/>
    </location>
</feature>
<protein>
    <recommendedName>
        <fullName evidence="4">Peptidase A1 domain-containing protein</fullName>
    </recommendedName>
</protein>
<evidence type="ECO:0000256" key="1">
    <source>
        <dbReference type="ARBA" id="ARBA00007447"/>
    </source>
</evidence>
<dbReference type="PROSITE" id="PS51767">
    <property type="entry name" value="PEPTIDASE_A1"/>
    <property type="match status" value="1"/>
</dbReference>
<evidence type="ECO:0000256" key="2">
    <source>
        <dbReference type="SAM" id="MobiDB-lite"/>
    </source>
</evidence>
<dbReference type="InterPro" id="IPR021109">
    <property type="entry name" value="Peptidase_aspartic_dom_sf"/>
</dbReference>
<dbReference type="Proteomes" id="UP000044602">
    <property type="component" value="Unassembled WGS sequence"/>
</dbReference>
<sequence length="780" mass="84555">MLKGSPLGETDLTSTYRILNGAGAVAQVQFPVSRHRAPFTSTPRRQVQTKTNFVADVLDYVVNVTVGNPPQEISLALDLYSYNTWVPDKEACDGNIFLSGCDYGSFDTFSSKTFIRDAVDSFDEFYASGYYVRGDDIRETISVGDTDITNLTMGLGRQTDLSLGRLALGYNASYGTPSFLDRMTEMGLINSTAFSLWTEEEDTASGSLLLGAVDASRYTGRLQRFQVYKYAMQYVGFYALVSSINGSRLDTENRILQPLANLGTSTYIAVSPPTLLSNLPWGIAERTWELARAEVDYYSGQATVPCAWRDNMTGQVALELGGVGGYALTVDLKDLIIPADVWPIDSNSWYLEDGEEANPLCLLGIQSQNTSSGSANDANDSDWVIGGSLLKNTYTVFDLANEELAMAPLSSGGDSQPNIVPFDSYGAVVPSSDEVGERNCWSYQPCSGMGPGSGNDWEYQSGLQDWQKIAIGASLGGTGLIIAALATWAIVRCRRVRKEEAELGKIEHPPGMLVVGRAGLPKVPAVTTTTTTGVEAEQPPPPLPARPAAAPPADDAAVPIVVGEQPDMSEKQRSKQPDMPEEADIATFIMHLHSILGFLACLPLTFASTLPTEFSEDFSRSIQVTRESVASDINGIDIAVEKLISALDPFEGGILDVPKLVIVGTNFLNVHAANRKAFVNAKRIESQFSKEDSKAIIDLVEQTLVITNPRATELVIRKKPAFDGLQSGTFARLSLELMLNDHLSLSDALVRWVEPSLRDEADEAVETITLALEDAIEVYS</sequence>
<evidence type="ECO:0000256" key="3">
    <source>
        <dbReference type="SAM" id="Phobius"/>
    </source>
</evidence>
<keyword evidence="3" id="KW-0472">Membrane</keyword>
<keyword evidence="3" id="KW-1133">Transmembrane helix</keyword>
<dbReference type="STRING" id="100787.A0A0G4M5L2"/>
<keyword evidence="3" id="KW-0812">Transmembrane</keyword>
<dbReference type="Pfam" id="PF12296">
    <property type="entry name" value="HsbA"/>
    <property type="match status" value="1"/>
</dbReference>
<gene>
    <name evidence="5" type="ORF">BN1708_004995</name>
</gene>
<dbReference type="GO" id="GO:0006508">
    <property type="term" value="P:proteolysis"/>
    <property type="evidence" value="ECO:0007669"/>
    <property type="project" value="InterPro"/>
</dbReference>